<gene>
    <name evidence="2" type="ordered locus">Rfer_2151</name>
</gene>
<sequence>MCWSSHNEATMKFIFEVRMKPGYTVDEYAAAWIRASEIIQRTPGARGTFLHRKIGSPDTLLAIATWESKAHRDAKDDSRNDTVRAILEKHAQNCEITVIGEFEEPQWSVLPDPQTPSPG</sequence>
<dbReference type="AlphaFoldDB" id="Q21WH8"/>
<organism evidence="2 3">
    <name type="scientific">Albidiferax ferrireducens (strain ATCC BAA-621 / DSM 15236 / T118)</name>
    <name type="common">Rhodoferax ferrireducens</name>
    <dbReference type="NCBI Taxonomy" id="338969"/>
    <lineage>
        <taxon>Bacteria</taxon>
        <taxon>Pseudomonadati</taxon>
        <taxon>Pseudomonadota</taxon>
        <taxon>Betaproteobacteria</taxon>
        <taxon>Burkholderiales</taxon>
        <taxon>Comamonadaceae</taxon>
        <taxon>Rhodoferax</taxon>
    </lineage>
</organism>
<name>Q21WH8_ALBFT</name>
<accession>Q21WH8</accession>
<dbReference type="GO" id="GO:0004497">
    <property type="term" value="F:monooxygenase activity"/>
    <property type="evidence" value="ECO:0007669"/>
    <property type="project" value="UniProtKB-KW"/>
</dbReference>
<dbReference type="Proteomes" id="UP000008332">
    <property type="component" value="Chromosome"/>
</dbReference>
<evidence type="ECO:0000313" key="2">
    <source>
        <dbReference type="EMBL" id="ABD69875.1"/>
    </source>
</evidence>
<dbReference type="SUPFAM" id="SSF54909">
    <property type="entry name" value="Dimeric alpha+beta barrel"/>
    <property type="match status" value="1"/>
</dbReference>
<keyword evidence="2" id="KW-0503">Monooxygenase</keyword>
<protein>
    <submittedName>
        <fullName evidence="2">Antibiotic biosynthesis monooxygenase family enzyme</fullName>
    </submittedName>
</protein>
<proteinExistence type="predicted"/>
<keyword evidence="2" id="KW-0560">Oxidoreductase</keyword>
<dbReference type="InterPro" id="IPR011008">
    <property type="entry name" value="Dimeric_a/b-barrel"/>
</dbReference>
<reference evidence="3" key="1">
    <citation type="submission" date="2006-02" db="EMBL/GenBank/DDBJ databases">
        <title>Complete sequence of chromosome of Rhodoferax ferrireducens DSM 15236.</title>
        <authorList>
            <person name="Copeland A."/>
            <person name="Lucas S."/>
            <person name="Lapidus A."/>
            <person name="Barry K."/>
            <person name="Detter J.C."/>
            <person name="Glavina del Rio T."/>
            <person name="Hammon N."/>
            <person name="Israni S."/>
            <person name="Pitluck S."/>
            <person name="Brettin T."/>
            <person name="Bruce D."/>
            <person name="Han C."/>
            <person name="Tapia R."/>
            <person name="Gilna P."/>
            <person name="Kiss H."/>
            <person name="Schmutz J."/>
            <person name="Larimer F."/>
            <person name="Land M."/>
            <person name="Kyrpides N."/>
            <person name="Ivanova N."/>
            <person name="Richardson P."/>
        </authorList>
    </citation>
    <scope>NUCLEOTIDE SEQUENCE [LARGE SCALE GENOMIC DNA]</scope>
    <source>
        <strain evidence="3">ATCC BAA-621 / DSM 15236 / T118</strain>
    </source>
</reference>
<dbReference type="KEGG" id="rfr:Rfer_2151"/>
<dbReference type="EMBL" id="CP000267">
    <property type="protein sequence ID" value="ABD69875.1"/>
    <property type="molecule type" value="Genomic_DNA"/>
</dbReference>
<feature type="domain" description="ABM" evidence="1">
    <location>
        <begin position="14"/>
        <end position="73"/>
    </location>
</feature>
<dbReference type="Pfam" id="PF03992">
    <property type="entry name" value="ABM"/>
    <property type="match status" value="1"/>
</dbReference>
<evidence type="ECO:0000259" key="1">
    <source>
        <dbReference type="Pfam" id="PF03992"/>
    </source>
</evidence>
<dbReference type="HOGENOM" id="CLU_2233296_0_0_4"/>
<keyword evidence="3" id="KW-1185">Reference proteome</keyword>
<dbReference type="InterPro" id="IPR007138">
    <property type="entry name" value="ABM_dom"/>
</dbReference>
<dbReference type="STRING" id="338969.Rfer_2151"/>
<dbReference type="eggNOG" id="COG2329">
    <property type="taxonomic scope" value="Bacteria"/>
</dbReference>
<dbReference type="Gene3D" id="3.30.70.100">
    <property type="match status" value="1"/>
</dbReference>
<evidence type="ECO:0000313" key="3">
    <source>
        <dbReference type="Proteomes" id="UP000008332"/>
    </source>
</evidence>